<organism evidence="2 4">
    <name type="scientific">Lingula anatina</name>
    <name type="common">Brachiopod</name>
    <name type="synonym">Lingula unguis</name>
    <dbReference type="NCBI Taxonomy" id="7574"/>
    <lineage>
        <taxon>Eukaryota</taxon>
        <taxon>Metazoa</taxon>
        <taxon>Spiralia</taxon>
        <taxon>Lophotrochozoa</taxon>
        <taxon>Brachiopoda</taxon>
        <taxon>Linguliformea</taxon>
        <taxon>Lingulata</taxon>
        <taxon>Lingulida</taxon>
        <taxon>Linguloidea</taxon>
        <taxon>Lingulidae</taxon>
        <taxon>Lingula</taxon>
    </lineage>
</organism>
<feature type="compositionally biased region" description="Polar residues" evidence="1">
    <location>
        <begin position="227"/>
        <end position="240"/>
    </location>
</feature>
<dbReference type="AlphaFoldDB" id="A0A1S3GY38"/>
<evidence type="ECO:0000256" key="1">
    <source>
        <dbReference type="SAM" id="MobiDB-lite"/>
    </source>
</evidence>
<dbReference type="OrthoDB" id="6115614at2759"/>
<dbReference type="RefSeq" id="XP_013378668.1">
    <property type="nucleotide sequence ID" value="XM_013523214.1"/>
</dbReference>
<feature type="compositionally biased region" description="Basic and acidic residues" evidence="1">
    <location>
        <begin position="187"/>
        <end position="199"/>
    </location>
</feature>
<dbReference type="Proteomes" id="UP000085678">
    <property type="component" value="Unplaced"/>
</dbReference>
<evidence type="ECO:0000313" key="3">
    <source>
        <dbReference type="RefSeq" id="XP_013378667.1"/>
    </source>
</evidence>
<name>A0A1S3GY38_LINAN</name>
<reference evidence="3 4" key="1">
    <citation type="submission" date="2025-04" db="UniProtKB">
        <authorList>
            <consortium name="RefSeq"/>
        </authorList>
    </citation>
    <scope>IDENTIFICATION</scope>
    <source>
        <tissue evidence="3 4">Gonads</tissue>
    </source>
</reference>
<feature type="region of interest" description="Disordered" evidence="1">
    <location>
        <begin position="172"/>
        <end position="212"/>
    </location>
</feature>
<sequence>MTAAFTGSGHVYDSHAAPKIKRRLLASDEPSRHRRADQHQSDFDIRVSRVSPLDGDSKGSMLAYTERMQSIARNRGIAIHSGGNPGGSDSTLVVRAKHITRPRNLPKLSPRGQETLDSWSEESRPKKDALRVNTVSASDLRDLVDHSLYTKGTRRETVKLVAINDKISQIESRENSAKRSTNPKSIGGDDKHINEKASDETDTPLTIKGDSLSPVAPHWSVLERNKAQSVSPNNAKTPNSMFDVGIPSQPKINDKDYGRFTVLAERPKKVKIRKPPKRMKLHRSSLDSIPENETLSDIETSRPHSQVSVKMSPIVDLSEDHYPPTLQDHSNKHTVKSALSSIPEGTTLPQPPNSGFRSLYSTKLDQTKQVVNIKIIDSGESTLSLENNTEEMSPKSEGGSLSFPSSVDIQREQQLTSLRFNLSQTFTRKKPKPPSELSVKGAYLRTRFYEPKSKIKLPTFAKKKKRPKIRFLK</sequence>
<feature type="region of interest" description="Disordered" evidence="1">
    <location>
        <begin position="1"/>
        <end position="44"/>
    </location>
</feature>
<dbReference type="RefSeq" id="XP_013378669.1">
    <property type="nucleotide sequence ID" value="XM_013523215.2"/>
</dbReference>
<evidence type="ECO:0000313" key="2">
    <source>
        <dbReference type="Proteomes" id="UP000085678"/>
    </source>
</evidence>
<keyword evidence="2" id="KW-1185">Reference proteome</keyword>
<evidence type="ECO:0000313" key="4">
    <source>
        <dbReference type="RefSeq" id="XP_013378668.1"/>
    </source>
</evidence>
<feature type="region of interest" description="Disordered" evidence="1">
    <location>
        <begin position="338"/>
        <end position="358"/>
    </location>
</feature>
<feature type="compositionally biased region" description="Basic and acidic residues" evidence="1">
    <location>
        <begin position="25"/>
        <end position="44"/>
    </location>
</feature>
<gene>
    <name evidence="3 4 5" type="primary">LOC106150420</name>
</gene>
<evidence type="ECO:0000313" key="5">
    <source>
        <dbReference type="RefSeq" id="XP_013378669.1"/>
    </source>
</evidence>
<dbReference type="KEGG" id="lak:106150420"/>
<feature type="region of interest" description="Disordered" evidence="1">
    <location>
        <begin position="100"/>
        <end position="132"/>
    </location>
</feature>
<feature type="region of interest" description="Disordered" evidence="1">
    <location>
        <begin position="384"/>
        <end position="405"/>
    </location>
</feature>
<accession>A0A1S3GY38</accession>
<dbReference type="RefSeq" id="XP_013378667.1">
    <property type="nucleotide sequence ID" value="XM_013523213.1"/>
</dbReference>
<proteinExistence type="predicted"/>
<protein>
    <submittedName>
        <fullName evidence="3 4">Uncharacterized protein LOC106150420</fullName>
    </submittedName>
</protein>
<feature type="region of interest" description="Disordered" evidence="1">
    <location>
        <begin position="225"/>
        <end position="250"/>
    </location>
</feature>
<dbReference type="GeneID" id="106150420"/>
<feature type="compositionally biased region" description="Basic and acidic residues" evidence="1">
    <location>
        <begin position="121"/>
        <end position="130"/>
    </location>
</feature>